<dbReference type="Proteomes" id="UP001203004">
    <property type="component" value="Unassembled WGS sequence"/>
</dbReference>
<name>A0ABT0M9M3_9BACL</name>
<keyword evidence="2" id="KW-1185">Reference proteome</keyword>
<evidence type="ECO:0000313" key="2">
    <source>
        <dbReference type="Proteomes" id="UP001203004"/>
    </source>
</evidence>
<proteinExistence type="predicted"/>
<organism evidence="1 2">
    <name type="scientific">Sporolactobacillus mangiferae</name>
    <dbReference type="NCBI Taxonomy" id="2940498"/>
    <lineage>
        <taxon>Bacteria</taxon>
        <taxon>Bacillati</taxon>
        <taxon>Bacillota</taxon>
        <taxon>Bacilli</taxon>
        <taxon>Bacillales</taxon>
        <taxon>Sporolactobacillaceae</taxon>
        <taxon>Sporolactobacillus</taxon>
    </lineage>
</organism>
<dbReference type="RefSeq" id="WP_249099793.1">
    <property type="nucleotide sequence ID" value="NZ_JAMAST010000004.1"/>
</dbReference>
<evidence type="ECO:0008006" key="3">
    <source>
        <dbReference type="Google" id="ProtNLM"/>
    </source>
</evidence>
<evidence type="ECO:0000313" key="1">
    <source>
        <dbReference type="EMBL" id="MCL1631572.1"/>
    </source>
</evidence>
<comment type="caution">
    <text evidence="1">The sequence shown here is derived from an EMBL/GenBank/DDBJ whole genome shotgun (WGS) entry which is preliminary data.</text>
</comment>
<gene>
    <name evidence="1" type="ORF">M3N64_06365</name>
</gene>
<sequence length="76" mass="8843">MQRVQPSSELASDVIDLLRKEQKPLRSSEIARKLNKNAHDILAILFDKAYQKIIQVIIHKDETNVIYPPTYTIRNL</sequence>
<reference evidence="1 2" key="1">
    <citation type="submission" date="2022-05" db="EMBL/GenBank/DDBJ databases">
        <title>Sporolactobacillus sp nov CPB3-1, isolated from tree bark (Mangifera indica L.).</title>
        <authorList>
            <person name="Phuengjayaem S."/>
            <person name="Tanasupawat S."/>
        </authorList>
    </citation>
    <scope>NUCLEOTIDE SEQUENCE [LARGE SCALE GENOMIC DNA]</scope>
    <source>
        <strain evidence="1 2">CPB3-1</strain>
    </source>
</reference>
<protein>
    <recommendedName>
        <fullName evidence="3">Transcriptional regulator</fullName>
    </recommendedName>
</protein>
<accession>A0ABT0M9M3</accession>
<dbReference type="EMBL" id="JAMAST010000004">
    <property type="protein sequence ID" value="MCL1631572.1"/>
    <property type="molecule type" value="Genomic_DNA"/>
</dbReference>